<dbReference type="EMBL" id="QKWP01001166">
    <property type="protein sequence ID" value="RIB11169.1"/>
    <property type="molecule type" value="Genomic_DNA"/>
</dbReference>
<dbReference type="Proteomes" id="UP000266673">
    <property type="component" value="Unassembled WGS sequence"/>
</dbReference>
<dbReference type="AlphaFoldDB" id="A0A397UQW0"/>
<dbReference type="OrthoDB" id="2352817at2759"/>
<proteinExistence type="predicted"/>
<protein>
    <submittedName>
        <fullName evidence="1">Uncharacterized protein</fullName>
    </submittedName>
</protein>
<name>A0A397UQW0_9GLOM</name>
<accession>A0A397UQW0</accession>
<reference evidence="1 2" key="1">
    <citation type="submission" date="2018-06" db="EMBL/GenBank/DDBJ databases">
        <title>Comparative genomics reveals the genomic features of Rhizophagus irregularis, R. cerebriforme, R. diaphanum and Gigaspora rosea, and their symbiotic lifestyle signature.</title>
        <authorList>
            <person name="Morin E."/>
            <person name="San Clemente H."/>
            <person name="Chen E.C.H."/>
            <person name="De La Providencia I."/>
            <person name="Hainaut M."/>
            <person name="Kuo A."/>
            <person name="Kohler A."/>
            <person name="Murat C."/>
            <person name="Tang N."/>
            <person name="Roy S."/>
            <person name="Loubradou J."/>
            <person name="Henrissat B."/>
            <person name="Grigoriev I.V."/>
            <person name="Corradi N."/>
            <person name="Roux C."/>
            <person name="Martin F.M."/>
        </authorList>
    </citation>
    <scope>NUCLEOTIDE SEQUENCE [LARGE SCALE GENOMIC DNA]</scope>
    <source>
        <strain evidence="1 2">DAOM 194757</strain>
    </source>
</reference>
<sequence length="173" mass="20079">MSNQKYKTQLLTVGNIVKTLHYEHFASKWWALIKNKNLWIPWHINCRIRIEINEKQFVLHIVAQDDASIGPGFISEIEPNPQIYFNISAAINVTYNKLFKTKARFSGLSIFDLEKDEIIKQLLSEVLFQPFQIKQDNITLFIAYIGVSDNEALYFAGPGYISSFNHKVREINV</sequence>
<organism evidence="1 2">
    <name type="scientific">Gigaspora rosea</name>
    <dbReference type="NCBI Taxonomy" id="44941"/>
    <lineage>
        <taxon>Eukaryota</taxon>
        <taxon>Fungi</taxon>
        <taxon>Fungi incertae sedis</taxon>
        <taxon>Mucoromycota</taxon>
        <taxon>Glomeromycotina</taxon>
        <taxon>Glomeromycetes</taxon>
        <taxon>Diversisporales</taxon>
        <taxon>Gigasporaceae</taxon>
        <taxon>Gigaspora</taxon>
    </lineage>
</organism>
<keyword evidence="2" id="KW-1185">Reference proteome</keyword>
<evidence type="ECO:0000313" key="1">
    <source>
        <dbReference type="EMBL" id="RIB11169.1"/>
    </source>
</evidence>
<gene>
    <name evidence="1" type="ORF">C2G38_2042901</name>
</gene>
<evidence type="ECO:0000313" key="2">
    <source>
        <dbReference type="Proteomes" id="UP000266673"/>
    </source>
</evidence>
<comment type="caution">
    <text evidence="1">The sequence shown here is derived from an EMBL/GenBank/DDBJ whole genome shotgun (WGS) entry which is preliminary data.</text>
</comment>